<proteinExistence type="predicted"/>
<sequence length="286" mass="31780">MEASSDTAMPPVPKGMVSVHSSLSSDGDVYARLLAQKGHLIPQLDWTPYGQRFELFERTTDGWKLMRSISHSRADMCNVRIFEDPGSPALVSWTWINWHPDYGTNQLDVFRVLSGKPIEEIYHAAMDNAVILPYGSQAMIIEPMSLGVGSPLLVTFHNGRVTAKSPTSTPVVRPGQMLIDIHTHLVQRHPDVIDVSNLPSHLSLHLHQDIVLTETGDVVELGADLDRKYGDPGGFYQFEPAPYRDCVILRTMERGEGYLVIGSTPSSYLLVHGKKVQWISIPVTIS</sequence>
<accession>F8IK99</accession>
<dbReference type="PATRIC" id="fig|1048834.4.peg.298"/>
<dbReference type="HOGENOM" id="CLU_971948_0_0_9"/>
<reference evidence="1 2" key="1">
    <citation type="journal article" date="2011" name="J. Bacteriol.">
        <title>Complete Genome Sequence of Alicyclobacillus acidocaldarius Strain Tc-4-1.</title>
        <authorList>
            <person name="Chen Y."/>
            <person name="He Y."/>
            <person name="Zhang B."/>
            <person name="Yang J."/>
            <person name="Li W."/>
            <person name="Dong Z."/>
            <person name="Hu S."/>
        </authorList>
    </citation>
    <scope>NUCLEOTIDE SEQUENCE [LARGE SCALE GENOMIC DNA]</scope>
    <source>
        <strain evidence="1 2">Tc-4-1</strain>
    </source>
</reference>
<dbReference type="KEGG" id="aad:TC41_0319"/>
<dbReference type="Proteomes" id="UP000000292">
    <property type="component" value="Chromosome"/>
</dbReference>
<dbReference type="AlphaFoldDB" id="F8IK99"/>
<name>F8IK99_ALIAT</name>
<protein>
    <submittedName>
        <fullName evidence="1">Uncharacterized protein</fullName>
    </submittedName>
</protein>
<evidence type="ECO:0000313" key="2">
    <source>
        <dbReference type="Proteomes" id="UP000000292"/>
    </source>
</evidence>
<organism evidence="1 2">
    <name type="scientific">Alicyclobacillus acidocaldarius (strain Tc-4-1)</name>
    <name type="common">Bacillus acidocaldarius</name>
    <dbReference type="NCBI Taxonomy" id="1048834"/>
    <lineage>
        <taxon>Bacteria</taxon>
        <taxon>Bacillati</taxon>
        <taxon>Bacillota</taxon>
        <taxon>Bacilli</taxon>
        <taxon>Bacillales</taxon>
        <taxon>Alicyclobacillaceae</taxon>
        <taxon>Alicyclobacillus</taxon>
    </lineage>
</organism>
<evidence type="ECO:0000313" key="1">
    <source>
        <dbReference type="EMBL" id="AEJ42287.1"/>
    </source>
</evidence>
<dbReference type="RefSeq" id="WP_014463198.1">
    <property type="nucleotide sequence ID" value="NC_017167.1"/>
</dbReference>
<reference evidence="2" key="2">
    <citation type="submission" date="2011-06" db="EMBL/GenBank/DDBJ databases">
        <title>The complete genome sequence of Alicyclobacillus acidocaldarius sp. Tc-4-1.</title>
        <authorList>
            <person name="Chen Y."/>
            <person name="He Y."/>
            <person name="Dong Z."/>
            <person name="Hu S."/>
        </authorList>
    </citation>
    <scope>NUCLEOTIDE SEQUENCE [LARGE SCALE GENOMIC DNA]</scope>
    <source>
        <strain evidence="2">Tc-4-1</strain>
    </source>
</reference>
<dbReference type="EMBL" id="CP002902">
    <property type="protein sequence ID" value="AEJ42287.1"/>
    <property type="molecule type" value="Genomic_DNA"/>
</dbReference>
<gene>
    <name evidence="1" type="ordered locus">TC41_0319</name>
</gene>
<dbReference type="OrthoDB" id="2373735at2"/>